<evidence type="ECO:0000313" key="1">
    <source>
        <dbReference type="EMBL" id="GAA3630018.1"/>
    </source>
</evidence>
<dbReference type="EMBL" id="BAAAZO010000011">
    <property type="protein sequence ID" value="GAA3630018.1"/>
    <property type="molecule type" value="Genomic_DNA"/>
</dbReference>
<protein>
    <recommendedName>
        <fullName evidence="3">DivIVA domain-containing protein</fullName>
    </recommendedName>
</protein>
<dbReference type="NCBIfam" id="TIGR03544">
    <property type="entry name" value="DivI1A_domain"/>
    <property type="match status" value="1"/>
</dbReference>
<keyword evidence="2" id="KW-1185">Reference proteome</keyword>
<comment type="caution">
    <text evidence="1">The sequence shown here is derived from an EMBL/GenBank/DDBJ whole genome shotgun (WGS) entry which is preliminary data.</text>
</comment>
<accession>A0ABP7ADH7</accession>
<dbReference type="Proteomes" id="UP001501074">
    <property type="component" value="Unassembled WGS sequence"/>
</dbReference>
<organism evidence="1 2">
    <name type="scientific">Kineosporia mesophila</name>
    <dbReference type="NCBI Taxonomy" id="566012"/>
    <lineage>
        <taxon>Bacteria</taxon>
        <taxon>Bacillati</taxon>
        <taxon>Actinomycetota</taxon>
        <taxon>Actinomycetes</taxon>
        <taxon>Kineosporiales</taxon>
        <taxon>Kineosporiaceae</taxon>
        <taxon>Kineosporia</taxon>
    </lineage>
</organism>
<dbReference type="InterPro" id="IPR019933">
    <property type="entry name" value="DivIVA_domain"/>
</dbReference>
<evidence type="ECO:0000313" key="2">
    <source>
        <dbReference type="Proteomes" id="UP001501074"/>
    </source>
</evidence>
<name>A0ABP7ADH7_9ACTN</name>
<sequence>MPFTTSSAYAAAATLRPMAKRFPVVARGFDTRQVDDLFDRVEAAIAGGDATAKAAVRQELSGTVFEFAAKGYSPTDVAMGVDQRLSALS</sequence>
<reference evidence="2" key="1">
    <citation type="journal article" date="2019" name="Int. J. Syst. Evol. Microbiol.">
        <title>The Global Catalogue of Microorganisms (GCM) 10K type strain sequencing project: providing services to taxonomists for standard genome sequencing and annotation.</title>
        <authorList>
            <consortium name="The Broad Institute Genomics Platform"/>
            <consortium name="The Broad Institute Genome Sequencing Center for Infectious Disease"/>
            <person name="Wu L."/>
            <person name="Ma J."/>
        </authorList>
    </citation>
    <scope>NUCLEOTIDE SEQUENCE [LARGE SCALE GENOMIC DNA]</scope>
    <source>
        <strain evidence="2">JCM 16902</strain>
    </source>
</reference>
<evidence type="ECO:0008006" key="3">
    <source>
        <dbReference type="Google" id="ProtNLM"/>
    </source>
</evidence>
<gene>
    <name evidence="1" type="ORF">GCM10022223_54600</name>
</gene>
<proteinExistence type="predicted"/>